<dbReference type="NCBIfam" id="NF001988">
    <property type="entry name" value="PRK00783.1"/>
    <property type="match status" value="1"/>
</dbReference>
<dbReference type="HAMAP" id="MF_00320">
    <property type="entry name" value="RNApol_arch_Rpo3"/>
    <property type="match status" value="1"/>
</dbReference>
<evidence type="ECO:0000256" key="1">
    <source>
        <dbReference type="ARBA" id="ARBA00004123"/>
    </source>
</evidence>
<sequence>MDSGQEEELRSRRLVGINVETVTDVSSSDYPGRWPNEDLSWNLEAFQNKLRVEFHTNDKYDASFSVVGIDAAVANAFRRIMISEIPTVAIETVYLMNNTSIIHDEVLAHRLGLIPLTGNKAGMKWLRWRKKPPQMGPNTEEAPPYDFNNLVLDLDVECTWHPGGKARAAEVYAHQLVFQPQGRQSEYFSPEQGEVRPCNPDILIAKLRPGQAIKCTLFAVKGIGADHAKFSPVCPASYRLLPDIDIRAPILGEHAKKFARCFPKGVIALEPVTATEARKKGSGYEGHEGEMKAVVKDPMRDTVSRECLRHPEFKDKVRLGRVRDHFIFRVESSGQFESDELFLDSVKLLKEKTRKMKFQLDRLMTGSS</sequence>
<protein>
    <recommendedName>
        <fullName evidence="2">DNA-directed RNA polymerases I and III subunit RPAC1</fullName>
    </recommendedName>
</protein>
<keyword evidence="4" id="KW-0804">Transcription</keyword>
<dbReference type="GO" id="GO:0046983">
    <property type="term" value="F:protein dimerization activity"/>
    <property type="evidence" value="ECO:0007669"/>
    <property type="project" value="InterPro"/>
</dbReference>
<proteinExistence type="inferred from homology"/>
<organism evidence="8 9">
    <name type="scientific">Aulographum hederae CBS 113979</name>
    <dbReference type="NCBI Taxonomy" id="1176131"/>
    <lineage>
        <taxon>Eukaryota</taxon>
        <taxon>Fungi</taxon>
        <taxon>Dikarya</taxon>
        <taxon>Ascomycota</taxon>
        <taxon>Pezizomycotina</taxon>
        <taxon>Dothideomycetes</taxon>
        <taxon>Pleosporomycetidae</taxon>
        <taxon>Aulographales</taxon>
        <taxon>Aulographaceae</taxon>
    </lineage>
</organism>
<gene>
    <name evidence="8" type="ORF">K402DRAFT_442121</name>
</gene>
<evidence type="ECO:0000256" key="2">
    <source>
        <dbReference type="ARBA" id="ARBA00022083"/>
    </source>
</evidence>
<dbReference type="Gene3D" id="3.30.1360.10">
    <property type="entry name" value="RNA polymerase, RBP11-like subunit"/>
    <property type="match status" value="1"/>
</dbReference>
<evidence type="ECO:0000313" key="9">
    <source>
        <dbReference type="Proteomes" id="UP000800041"/>
    </source>
</evidence>
<reference evidence="8" key="1">
    <citation type="journal article" date="2020" name="Stud. Mycol.">
        <title>101 Dothideomycetes genomes: a test case for predicting lifestyles and emergence of pathogens.</title>
        <authorList>
            <person name="Haridas S."/>
            <person name="Albert R."/>
            <person name="Binder M."/>
            <person name="Bloem J."/>
            <person name="Labutti K."/>
            <person name="Salamov A."/>
            <person name="Andreopoulos B."/>
            <person name="Baker S."/>
            <person name="Barry K."/>
            <person name="Bills G."/>
            <person name="Bluhm B."/>
            <person name="Cannon C."/>
            <person name="Castanera R."/>
            <person name="Culley D."/>
            <person name="Daum C."/>
            <person name="Ezra D."/>
            <person name="Gonzalez J."/>
            <person name="Henrissat B."/>
            <person name="Kuo A."/>
            <person name="Liang C."/>
            <person name="Lipzen A."/>
            <person name="Lutzoni F."/>
            <person name="Magnuson J."/>
            <person name="Mondo S."/>
            <person name="Nolan M."/>
            <person name="Ohm R."/>
            <person name="Pangilinan J."/>
            <person name="Park H.-J."/>
            <person name="Ramirez L."/>
            <person name="Alfaro M."/>
            <person name="Sun H."/>
            <person name="Tritt A."/>
            <person name="Yoshinaga Y."/>
            <person name="Zwiers L.-H."/>
            <person name="Turgeon B."/>
            <person name="Goodwin S."/>
            <person name="Spatafora J."/>
            <person name="Crous P."/>
            <person name="Grigoriev I."/>
        </authorList>
    </citation>
    <scope>NUCLEOTIDE SEQUENCE</scope>
    <source>
        <strain evidence="8">CBS 113979</strain>
    </source>
</reference>
<dbReference type="GO" id="GO:0055029">
    <property type="term" value="C:nuclear DNA-directed RNA polymerase complex"/>
    <property type="evidence" value="ECO:0007669"/>
    <property type="project" value="UniProtKB-ARBA"/>
</dbReference>
<dbReference type="Proteomes" id="UP000800041">
    <property type="component" value="Unassembled WGS sequence"/>
</dbReference>
<dbReference type="InterPro" id="IPR011263">
    <property type="entry name" value="DNA-dir_RNA_pol_RpoA/D/Rpb3"/>
</dbReference>
<dbReference type="InterPro" id="IPR022842">
    <property type="entry name" value="RNAP_Rpo3/Rpb3/RPAC1"/>
</dbReference>
<dbReference type="InterPro" id="IPR036603">
    <property type="entry name" value="RBP11-like"/>
</dbReference>
<dbReference type="SMART" id="SM00662">
    <property type="entry name" value="RPOLD"/>
    <property type="match status" value="1"/>
</dbReference>
<dbReference type="Pfam" id="PF01193">
    <property type="entry name" value="RNA_pol_L"/>
    <property type="match status" value="1"/>
</dbReference>
<evidence type="ECO:0000256" key="4">
    <source>
        <dbReference type="ARBA" id="ARBA00023163"/>
    </source>
</evidence>
<dbReference type="GO" id="GO:0005736">
    <property type="term" value="C:RNA polymerase I complex"/>
    <property type="evidence" value="ECO:0007669"/>
    <property type="project" value="TreeGrafter"/>
</dbReference>
<evidence type="ECO:0000313" key="8">
    <source>
        <dbReference type="EMBL" id="KAF1989678.1"/>
    </source>
</evidence>
<dbReference type="SUPFAM" id="SSF56553">
    <property type="entry name" value="Insert subdomain of RNA polymerase alpha subunit"/>
    <property type="match status" value="1"/>
</dbReference>
<dbReference type="CDD" id="cd07032">
    <property type="entry name" value="RNAP_I_II_AC40"/>
    <property type="match status" value="1"/>
</dbReference>
<dbReference type="EMBL" id="ML977144">
    <property type="protein sequence ID" value="KAF1989678.1"/>
    <property type="molecule type" value="Genomic_DNA"/>
</dbReference>
<evidence type="ECO:0000259" key="7">
    <source>
        <dbReference type="SMART" id="SM00662"/>
    </source>
</evidence>
<dbReference type="PROSITE" id="PS00446">
    <property type="entry name" value="RNA_POL_D_30KD"/>
    <property type="match status" value="1"/>
</dbReference>
<dbReference type="PANTHER" id="PTHR11800:SF13">
    <property type="entry name" value="DNA-DIRECTED RNA POLYMERASES I AND III SUBUNIT RPAC1"/>
    <property type="match status" value="1"/>
</dbReference>
<dbReference type="PANTHER" id="PTHR11800">
    <property type="entry name" value="DNA-DIRECTED RNA POLYMERASE"/>
    <property type="match status" value="1"/>
</dbReference>
<feature type="domain" description="DNA-directed RNA polymerase RpoA/D/Rpb3-type" evidence="7">
    <location>
        <begin position="61"/>
        <end position="359"/>
    </location>
</feature>
<name>A0A6G1H9Q2_9PEZI</name>
<dbReference type="Pfam" id="PF01000">
    <property type="entry name" value="RNA_pol_A_bac"/>
    <property type="match status" value="1"/>
</dbReference>
<comment type="similarity">
    <text evidence="6">Belongs to the archaeal Rpo3/eukaryotic RPB3 RNA polymerase subunit family.</text>
</comment>
<accession>A0A6G1H9Q2</accession>
<dbReference type="InterPro" id="IPR033901">
    <property type="entry name" value="RNAPI/III_AC40"/>
</dbReference>
<dbReference type="GO" id="GO:0005666">
    <property type="term" value="C:RNA polymerase III complex"/>
    <property type="evidence" value="ECO:0007669"/>
    <property type="project" value="TreeGrafter"/>
</dbReference>
<dbReference type="GO" id="GO:0006351">
    <property type="term" value="P:DNA-templated transcription"/>
    <property type="evidence" value="ECO:0007669"/>
    <property type="project" value="InterPro"/>
</dbReference>
<dbReference type="OrthoDB" id="270173at2759"/>
<evidence type="ECO:0000256" key="3">
    <source>
        <dbReference type="ARBA" id="ARBA00022478"/>
    </source>
</evidence>
<dbReference type="GO" id="GO:0003899">
    <property type="term" value="F:DNA-directed RNA polymerase activity"/>
    <property type="evidence" value="ECO:0007669"/>
    <property type="project" value="InterPro"/>
</dbReference>
<dbReference type="InterPro" id="IPR001514">
    <property type="entry name" value="DNA-dir_RNA_pol_30-40kDasu_CS"/>
</dbReference>
<keyword evidence="3 8" id="KW-0240">DNA-directed RNA polymerase</keyword>
<dbReference type="Gene3D" id="2.170.120.12">
    <property type="entry name" value="DNA-directed RNA polymerase, insert domain"/>
    <property type="match status" value="1"/>
</dbReference>
<keyword evidence="5" id="KW-0539">Nucleus</keyword>
<keyword evidence="9" id="KW-1185">Reference proteome</keyword>
<comment type="subcellular location">
    <subcellularLocation>
        <location evidence="1">Nucleus</location>
    </subcellularLocation>
</comment>
<dbReference type="InterPro" id="IPR011262">
    <property type="entry name" value="DNA-dir_RNA_pol_insert"/>
</dbReference>
<dbReference type="GO" id="GO:0003677">
    <property type="term" value="F:DNA binding"/>
    <property type="evidence" value="ECO:0007669"/>
    <property type="project" value="InterPro"/>
</dbReference>
<evidence type="ECO:0000256" key="5">
    <source>
        <dbReference type="ARBA" id="ARBA00023242"/>
    </source>
</evidence>
<dbReference type="InterPro" id="IPR050518">
    <property type="entry name" value="Rpo3/RPB3_RNA_Pol_subunit"/>
</dbReference>
<dbReference type="InterPro" id="IPR036643">
    <property type="entry name" value="RNApol_insert_sf"/>
</dbReference>
<dbReference type="AlphaFoldDB" id="A0A6G1H9Q2"/>
<dbReference type="SUPFAM" id="SSF55257">
    <property type="entry name" value="RBP11-like subunits of RNA polymerase"/>
    <property type="match status" value="1"/>
</dbReference>
<evidence type="ECO:0000256" key="6">
    <source>
        <dbReference type="ARBA" id="ARBA00025804"/>
    </source>
</evidence>